<keyword evidence="5" id="KW-0805">Transcription regulation</keyword>
<dbReference type="GO" id="GO:0046914">
    <property type="term" value="F:transition metal ion binding"/>
    <property type="evidence" value="ECO:0007669"/>
    <property type="project" value="InterPro"/>
</dbReference>
<comment type="caution">
    <text evidence="9">The sequence shown here is derived from an EMBL/GenBank/DDBJ whole genome shotgun (WGS) entry which is preliminary data.</text>
</comment>
<dbReference type="SUPFAM" id="SSF46785">
    <property type="entry name" value="Winged helix' DNA-binding domain"/>
    <property type="match status" value="1"/>
</dbReference>
<dbReference type="InterPro" id="IPR001367">
    <property type="entry name" value="Fe_dep_repressor"/>
</dbReference>
<feature type="domain" description="Ferrous iron transporter FeoA-like" evidence="8">
    <location>
        <begin position="137"/>
        <end position="207"/>
    </location>
</feature>
<keyword evidence="7" id="KW-0804">Transcription</keyword>
<dbReference type="Gene3D" id="1.10.10.10">
    <property type="entry name" value="Winged helix-like DNA-binding domain superfamily/Winged helix DNA-binding domain"/>
    <property type="match status" value="1"/>
</dbReference>
<dbReference type="InterPro" id="IPR022689">
    <property type="entry name" value="Iron_dep_repressor"/>
</dbReference>
<sequence length="209" mass="22959">MHPSTCEDYLEAIHNTVPGNQRPVTFAEIAEALGVDPAAVEATVPALAQEGYLTLHGDGSVLLTEKGRERAAKVVRKHSVLQCFLTEMLGIDTDAASREACTLEHEISDETIDRLSSYLDCRKPGHAPRRRCGRAAASLLDFDEGDTLRVTMLKRPGCNRRLMDLGILPGEVVELRRKLPNRSVMVRVKGCDIAISPEIAESIFVEPSR</sequence>
<evidence type="ECO:0000313" key="10">
    <source>
        <dbReference type="Proteomes" id="UP000290932"/>
    </source>
</evidence>
<evidence type="ECO:0000256" key="6">
    <source>
        <dbReference type="ARBA" id="ARBA00023125"/>
    </source>
</evidence>
<evidence type="ECO:0000259" key="8">
    <source>
        <dbReference type="SMART" id="SM00899"/>
    </source>
</evidence>
<dbReference type="SMART" id="SM00899">
    <property type="entry name" value="FeoA"/>
    <property type="match status" value="1"/>
</dbReference>
<protein>
    <submittedName>
        <fullName evidence="9">Iron transporter FeoA</fullName>
    </submittedName>
</protein>
<evidence type="ECO:0000256" key="7">
    <source>
        <dbReference type="ARBA" id="ARBA00023163"/>
    </source>
</evidence>
<evidence type="ECO:0000256" key="1">
    <source>
        <dbReference type="ARBA" id="ARBA00004496"/>
    </source>
</evidence>
<dbReference type="SUPFAM" id="SSF50037">
    <property type="entry name" value="C-terminal domain of transcriptional repressors"/>
    <property type="match status" value="1"/>
</dbReference>
<evidence type="ECO:0000256" key="3">
    <source>
        <dbReference type="ARBA" id="ARBA00011738"/>
    </source>
</evidence>
<proteinExistence type="inferred from homology"/>
<dbReference type="PANTHER" id="PTHR33238">
    <property type="entry name" value="IRON (METAL) DEPENDENT REPRESSOR, DTXR FAMILY"/>
    <property type="match status" value="1"/>
</dbReference>
<dbReference type="Pfam" id="PF04023">
    <property type="entry name" value="FeoA"/>
    <property type="match status" value="1"/>
</dbReference>
<dbReference type="AlphaFoldDB" id="A0A498GWT1"/>
<dbReference type="EMBL" id="LHQS01000004">
    <property type="protein sequence ID" value="RXE55162.1"/>
    <property type="molecule type" value="Genomic_DNA"/>
</dbReference>
<dbReference type="InterPro" id="IPR022687">
    <property type="entry name" value="HTH_DTXR"/>
</dbReference>
<dbReference type="Gene3D" id="2.30.30.90">
    <property type="match status" value="1"/>
</dbReference>
<dbReference type="GO" id="GO:0005737">
    <property type="term" value="C:cytoplasm"/>
    <property type="evidence" value="ECO:0007669"/>
    <property type="project" value="UniProtKB-SubCell"/>
</dbReference>
<evidence type="ECO:0000256" key="2">
    <source>
        <dbReference type="ARBA" id="ARBA00007871"/>
    </source>
</evidence>
<comment type="subcellular location">
    <subcellularLocation>
        <location evidence="1">Cytoplasm</location>
    </subcellularLocation>
</comment>
<comment type="similarity">
    <text evidence="2">Belongs to the DtxR/MntR family.</text>
</comment>
<reference evidence="9 10" key="1">
    <citation type="journal article" date="2015" name="Int. J. Syst. Evol. Microbiol.">
        <title>Methanoculleus taiwanensis sp. nov., a methanogen isolated from deep marine sediment at the deformation front area near Taiwan.</title>
        <authorList>
            <person name="Weng C.Y."/>
            <person name="Chen S.C."/>
            <person name="Lai M.C."/>
            <person name="Wu S.Y."/>
            <person name="Lin S."/>
            <person name="Yang T.F."/>
            <person name="Chen P.C."/>
        </authorList>
    </citation>
    <scope>NUCLEOTIDE SEQUENCE [LARGE SCALE GENOMIC DNA]</scope>
    <source>
        <strain evidence="9 10">CYW4</strain>
    </source>
</reference>
<dbReference type="Proteomes" id="UP000290932">
    <property type="component" value="Unassembled WGS sequence"/>
</dbReference>
<dbReference type="GO" id="GO:0003700">
    <property type="term" value="F:DNA-binding transcription factor activity"/>
    <property type="evidence" value="ECO:0007669"/>
    <property type="project" value="InterPro"/>
</dbReference>
<dbReference type="InterPro" id="IPR036421">
    <property type="entry name" value="Fe_dep_repressor_sf"/>
</dbReference>
<dbReference type="InterPro" id="IPR036388">
    <property type="entry name" value="WH-like_DNA-bd_sf"/>
</dbReference>
<dbReference type="GO" id="GO:0003677">
    <property type="term" value="F:DNA binding"/>
    <property type="evidence" value="ECO:0007669"/>
    <property type="project" value="UniProtKB-KW"/>
</dbReference>
<dbReference type="PANTHER" id="PTHR33238:SF7">
    <property type="entry name" value="IRON-DEPENDENT TRANSCRIPTIONAL REGULATOR"/>
    <property type="match status" value="1"/>
</dbReference>
<keyword evidence="4" id="KW-0408">Iron</keyword>
<keyword evidence="6" id="KW-0238">DNA-binding</keyword>
<dbReference type="GO" id="GO:0046983">
    <property type="term" value="F:protein dimerization activity"/>
    <property type="evidence" value="ECO:0007669"/>
    <property type="project" value="InterPro"/>
</dbReference>
<dbReference type="Pfam" id="PF02742">
    <property type="entry name" value="Fe_dep_repr_C"/>
    <property type="match status" value="1"/>
</dbReference>
<dbReference type="SUPFAM" id="SSF47979">
    <property type="entry name" value="Iron-dependent repressor protein, dimerization domain"/>
    <property type="match status" value="1"/>
</dbReference>
<dbReference type="InterPro" id="IPR036390">
    <property type="entry name" value="WH_DNA-bd_sf"/>
</dbReference>
<gene>
    <name evidence="9" type="ORF">ABH15_13165</name>
</gene>
<dbReference type="OrthoDB" id="24735at2157"/>
<dbReference type="InterPro" id="IPR050536">
    <property type="entry name" value="DtxR_MntR_Metal-Reg"/>
</dbReference>
<dbReference type="Pfam" id="PF01325">
    <property type="entry name" value="Fe_dep_repress"/>
    <property type="match status" value="1"/>
</dbReference>
<dbReference type="InterPro" id="IPR007167">
    <property type="entry name" value="Fe-transptr_FeoA-like"/>
</dbReference>
<comment type="subunit">
    <text evidence="3">Homodimer.</text>
</comment>
<evidence type="ECO:0000313" key="9">
    <source>
        <dbReference type="EMBL" id="RXE55162.1"/>
    </source>
</evidence>
<dbReference type="SMART" id="SM00529">
    <property type="entry name" value="HTH_DTXR"/>
    <property type="match status" value="1"/>
</dbReference>
<evidence type="ECO:0000256" key="4">
    <source>
        <dbReference type="ARBA" id="ARBA00023004"/>
    </source>
</evidence>
<dbReference type="InterPro" id="IPR038157">
    <property type="entry name" value="FeoA_core_dom"/>
</dbReference>
<name>A0A498GWT1_9EURY</name>
<evidence type="ECO:0000256" key="5">
    <source>
        <dbReference type="ARBA" id="ARBA00023015"/>
    </source>
</evidence>
<dbReference type="InterPro" id="IPR008988">
    <property type="entry name" value="Transcriptional_repressor_C"/>
</dbReference>
<keyword evidence="10" id="KW-1185">Reference proteome</keyword>
<accession>A0A498GWT1</accession>
<dbReference type="RefSeq" id="WP_128695071.1">
    <property type="nucleotide sequence ID" value="NZ_LHQS01000004.1"/>
</dbReference>
<organism evidence="9 10">
    <name type="scientific">Methanoculleus taiwanensis</name>
    <dbReference type="NCBI Taxonomy" id="1550565"/>
    <lineage>
        <taxon>Archaea</taxon>
        <taxon>Methanobacteriati</taxon>
        <taxon>Methanobacteriota</taxon>
        <taxon>Stenosarchaea group</taxon>
        <taxon>Methanomicrobia</taxon>
        <taxon>Methanomicrobiales</taxon>
        <taxon>Methanomicrobiaceae</taxon>
        <taxon>Methanoculleus</taxon>
    </lineage>
</organism>